<dbReference type="OrthoDB" id="943438at2"/>
<evidence type="ECO:0000256" key="1">
    <source>
        <dbReference type="SAM" id="SignalP"/>
    </source>
</evidence>
<dbReference type="EMBL" id="NBWU01000007">
    <property type="protein sequence ID" value="PCE62763.1"/>
    <property type="molecule type" value="Genomic_DNA"/>
</dbReference>
<reference evidence="2 3" key="1">
    <citation type="submission" date="2017-04" db="EMBL/GenBank/DDBJ databases">
        <title>A new member of the family Flavobacteriaceae isolated from ascidians.</title>
        <authorList>
            <person name="Chen L."/>
        </authorList>
    </citation>
    <scope>NUCLEOTIDE SEQUENCE [LARGE SCALE GENOMIC DNA]</scope>
    <source>
        <strain evidence="2 3">HQA918</strain>
    </source>
</reference>
<dbReference type="RefSeq" id="WP_097440873.1">
    <property type="nucleotide sequence ID" value="NZ_KZ300477.1"/>
</dbReference>
<feature type="signal peptide" evidence="1">
    <location>
        <begin position="1"/>
        <end position="19"/>
    </location>
</feature>
<evidence type="ECO:0000313" key="2">
    <source>
        <dbReference type="EMBL" id="PCE62763.1"/>
    </source>
</evidence>
<dbReference type="Proteomes" id="UP000219559">
    <property type="component" value="Unassembled WGS sequence"/>
</dbReference>
<evidence type="ECO:0000313" key="3">
    <source>
        <dbReference type="Proteomes" id="UP000219559"/>
    </source>
</evidence>
<keyword evidence="1" id="KW-0732">Signal</keyword>
<proteinExistence type="predicted"/>
<gene>
    <name evidence="2" type="ORF">B7P33_15870</name>
</gene>
<accession>A0A2A4G2X3</accession>
<keyword evidence="3" id="KW-1185">Reference proteome</keyword>
<feature type="chain" id="PRO_5012201390" evidence="1">
    <location>
        <begin position="20"/>
        <end position="190"/>
    </location>
</feature>
<organism evidence="2 3">
    <name type="scientific">Sediminicola luteus</name>
    <dbReference type="NCBI Taxonomy" id="319238"/>
    <lineage>
        <taxon>Bacteria</taxon>
        <taxon>Pseudomonadati</taxon>
        <taxon>Bacteroidota</taxon>
        <taxon>Flavobacteriia</taxon>
        <taxon>Flavobacteriales</taxon>
        <taxon>Flavobacteriaceae</taxon>
        <taxon>Sediminicola</taxon>
    </lineage>
</organism>
<comment type="caution">
    <text evidence="2">The sequence shown here is derived from an EMBL/GenBank/DDBJ whole genome shotgun (WGS) entry which is preliminary data.</text>
</comment>
<sequence length="190" mass="22453">MAKFSSLLFFMGLFLVGHAQQPEREHRILKSQFPADLYQSFEQGISEAKKVRCYKEIDSVGTAYSIRFKRGRLQYRMHWDAQKKPARLGFQISEIDFPLEVFAKVTDEISKLEKAKIKRMFQYYPLRASSVSQDLRIALQNSFVDYLQYELWVRAKQNGVKKEFVYIFNAQGELWSKREALPANYDHVLY</sequence>
<name>A0A2A4G2X3_9FLAO</name>
<dbReference type="AlphaFoldDB" id="A0A2A4G2X3"/>
<protein>
    <submittedName>
        <fullName evidence="2">Uncharacterized protein</fullName>
    </submittedName>
</protein>